<dbReference type="InterPro" id="IPR008972">
    <property type="entry name" value="Cupredoxin"/>
</dbReference>
<evidence type="ECO:0000313" key="1">
    <source>
        <dbReference type="EMBL" id="VAW18880.1"/>
    </source>
</evidence>
<reference evidence="1" key="1">
    <citation type="submission" date="2018-06" db="EMBL/GenBank/DDBJ databases">
        <authorList>
            <person name="Zhirakovskaya E."/>
        </authorList>
    </citation>
    <scope>NUCLEOTIDE SEQUENCE</scope>
</reference>
<dbReference type="AlphaFoldDB" id="A0A3B0TQA5"/>
<organism evidence="1">
    <name type="scientific">hydrothermal vent metagenome</name>
    <dbReference type="NCBI Taxonomy" id="652676"/>
    <lineage>
        <taxon>unclassified sequences</taxon>
        <taxon>metagenomes</taxon>
        <taxon>ecological metagenomes</taxon>
    </lineage>
</organism>
<feature type="non-terminal residue" evidence="1">
    <location>
        <position position="84"/>
    </location>
</feature>
<dbReference type="Gene3D" id="2.60.40.420">
    <property type="entry name" value="Cupredoxins - blue copper proteins"/>
    <property type="match status" value="1"/>
</dbReference>
<dbReference type="SUPFAM" id="SSF49503">
    <property type="entry name" value="Cupredoxins"/>
    <property type="match status" value="1"/>
</dbReference>
<dbReference type="EMBL" id="UOEQ01000189">
    <property type="protein sequence ID" value="VAW18880.1"/>
    <property type="molecule type" value="Genomic_DNA"/>
</dbReference>
<gene>
    <name evidence="1" type="ORF">MNBD_ALPHA11-418</name>
</gene>
<sequence length="84" mass="9272">MAFISRRLFLARTTATLVAVVGGLYPGTALYAHERKPKVHHVEIRGFKFSPDSIEVIQGDTIVWTNFDIAPHTATASDNSWDTG</sequence>
<name>A0A3B0TQA5_9ZZZZ</name>
<proteinExistence type="predicted"/>
<protein>
    <submittedName>
        <fullName evidence="1">Uncharacterized protein</fullName>
    </submittedName>
</protein>
<accession>A0A3B0TQA5</accession>